<keyword evidence="2 3" id="KW-0040">ANK repeat</keyword>
<proteinExistence type="predicted"/>
<dbReference type="EMBL" id="HACG01023995">
    <property type="protein sequence ID" value="CEK70860.1"/>
    <property type="molecule type" value="Transcribed_RNA"/>
</dbReference>
<dbReference type="InterPro" id="IPR036770">
    <property type="entry name" value="Ankyrin_rpt-contain_sf"/>
</dbReference>
<dbReference type="Gene3D" id="1.25.40.20">
    <property type="entry name" value="Ankyrin repeat-containing domain"/>
    <property type="match status" value="1"/>
</dbReference>
<feature type="compositionally biased region" description="Polar residues" evidence="4">
    <location>
        <begin position="106"/>
        <end position="126"/>
    </location>
</feature>
<accession>A0A0B6ZSZ1</accession>
<feature type="compositionally biased region" description="Basic and acidic residues" evidence="4">
    <location>
        <begin position="127"/>
        <end position="136"/>
    </location>
</feature>
<reference evidence="5" key="1">
    <citation type="submission" date="2014-12" db="EMBL/GenBank/DDBJ databases">
        <title>Insight into the proteome of Arion vulgaris.</title>
        <authorList>
            <person name="Aradska J."/>
            <person name="Bulat T."/>
            <person name="Smidak R."/>
            <person name="Sarate P."/>
            <person name="Gangsoo J."/>
            <person name="Sialana F."/>
            <person name="Bilban M."/>
            <person name="Lubec G."/>
        </authorList>
    </citation>
    <scope>NUCLEOTIDE SEQUENCE</scope>
    <source>
        <tissue evidence="5">Skin</tissue>
    </source>
</reference>
<feature type="region of interest" description="Disordered" evidence="4">
    <location>
        <begin position="106"/>
        <end position="136"/>
    </location>
</feature>
<feature type="repeat" description="ANK" evidence="3">
    <location>
        <begin position="34"/>
        <end position="66"/>
    </location>
</feature>
<dbReference type="InterPro" id="IPR002110">
    <property type="entry name" value="Ankyrin_rpt"/>
</dbReference>
<dbReference type="PANTHER" id="PTHR24201:SF15">
    <property type="entry name" value="ANKYRIN REPEAT DOMAIN-CONTAINING PROTEIN 66"/>
    <property type="match status" value="1"/>
</dbReference>
<name>A0A0B6ZSZ1_9EUPU</name>
<dbReference type="Pfam" id="PF12796">
    <property type="entry name" value="Ank_2"/>
    <property type="match status" value="1"/>
</dbReference>
<evidence type="ECO:0000313" key="5">
    <source>
        <dbReference type="EMBL" id="CEK70860.1"/>
    </source>
</evidence>
<dbReference type="InterPro" id="IPR050776">
    <property type="entry name" value="Ank_Repeat/CDKN_Inhibitor"/>
</dbReference>
<evidence type="ECO:0000256" key="4">
    <source>
        <dbReference type="SAM" id="MobiDB-lite"/>
    </source>
</evidence>
<dbReference type="PANTHER" id="PTHR24201">
    <property type="entry name" value="ANK_REP_REGION DOMAIN-CONTAINING PROTEIN"/>
    <property type="match status" value="1"/>
</dbReference>
<evidence type="ECO:0000256" key="2">
    <source>
        <dbReference type="ARBA" id="ARBA00023043"/>
    </source>
</evidence>
<dbReference type="SUPFAM" id="SSF48403">
    <property type="entry name" value="Ankyrin repeat"/>
    <property type="match status" value="1"/>
</dbReference>
<gene>
    <name evidence="5" type="primary">ORF75909</name>
</gene>
<protein>
    <submittedName>
        <fullName evidence="5">Uncharacterized protein</fullName>
    </submittedName>
</protein>
<evidence type="ECO:0000256" key="3">
    <source>
        <dbReference type="PROSITE-ProRule" id="PRU00023"/>
    </source>
</evidence>
<dbReference type="PROSITE" id="PS50297">
    <property type="entry name" value="ANK_REP_REGION"/>
    <property type="match status" value="2"/>
</dbReference>
<keyword evidence="1" id="KW-0677">Repeat</keyword>
<dbReference type="SMART" id="SM00248">
    <property type="entry name" value="ANK"/>
    <property type="match status" value="3"/>
</dbReference>
<feature type="non-terminal residue" evidence="5">
    <location>
        <position position="1"/>
    </location>
</feature>
<sequence length="136" mass="15123">AGYTVMHIAAMNGHVNSMMVLQAMGASIFSLTKEKQTALHLSAKSGHLECVKWLVANRASLDAKDSSGYTAYQLAEEYKHESCASFLRICMREFSNPKSPFVQMQDQQINGAEQPSLKQDTISQSSENEREKVYAD</sequence>
<organism evidence="5">
    <name type="scientific">Arion vulgaris</name>
    <dbReference type="NCBI Taxonomy" id="1028688"/>
    <lineage>
        <taxon>Eukaryota</taxon>
        <taxon>Metazoa</taxon>
        <taxon>Spiralia</taxon>
        <taxon>Lophotrochozoa</taxon>
        <taxon>Mollusca</taxon>
        <taxon>Gastropoda</taxon>
        <taxon>Heterobranchia</taxon>
        <taxon>Euthyneura</taxon>
        <taxon>Panpulmonata</taxon>
        <taxon>Eupulmonata</taxon>
        <taxon>Stylommatophora</taxon>
        <taxon>Helicina</taxon>
        <taxon>Arionoidea</taxon>
        <taxon>Arionidae</taxon>
        <taxon>Arion</taxon>
    </lineage>
</organism>
<dbReference type="PROSITE" id="PS50088">
    <property type="entry name" value="ANK_REPEAT"/>
    <property type="match status" value="2"/>
</dbReference>
<dbReference type="AlphaFoldDB" id="A0A0B6ZSZ1"/>
<feature type="repeat" description="ANK" evidence="3">
    <location>
        <begin position="1"/>
        <end position="33"/>
    </location>
</feature>
<evidence type="ECO:0000256" key="1">
    <source>
        <dbReference type="ARBA" id="ARBA00022737"/>
    </source>
</evidence>